<keyword evidence="1" id="KW-0472">Membrane</keyword>
<feature type="transmembrane region" description="Helical" evidence="1">
    <location>
        <begin position="43"/>
        <end position="64"/>
    </location>
</feature>
<reference evidence="2" key="1">
    <citation type="submission" date="2018-02" db="EMBL/GenBank/DDBJ databases">
        <title>Rhizophora mucronata_Transcriptome.</title>
        <authorList>
            <person name="Meera S.P."/>
            <person name="Sreeshan A."/>
            <person name="Augustine A."/>
        </authorList>
    </citation>
    <scope>NUCLEOTIDE SEQUENCE</scope>
    <source>
        <tissue evidence="2">Leaf</tissue>
    </source>
</reference>
<organism evidence="2">
    <name type="scientific">Rhizophora mucronata</name>
    <name type="common">Asiatic mangrove</name>
    <dbReference type="NCBI Taxonomy" id="61149"/>
    <lineage>
        <taxon>Eukaryota</taxon>
        <taxon>Viridiplantae</taxon>
        <taxon>Streptophyta</taxon>
        <taxon>Embryophyta</taxon>
        <taxon>Tracheophyta</taxon>
        <taxon>Spermatophyta</taxon>
        <taxon>Magnoliopsida</taxon>
        <taxon>eudicotyledons</taxon>
        <taxon>Gunneridae</taxon>
        <taxon>Pentapetalae</taxon>
        <taxon>rosids</taxon>
        <taxon>fabids</taxon>
        <taxon>Malpighiales</taxon>
        <taxon>Rhizophoraceae</taxon>
        <taxon>Rhizophora</taxon>
    </lineage>
</organism>
<proteinExistence type="predicted"/>
<sequence>MNVNIPIMEQGIPMLLLFCSRHCTYDLRQLIYISTTTNLSTKYLTIFVNRSMYAIFSVFIYLFILPPKDVFHSVQRC</sequence>
<name>A0A2P2PQY3_RHIMU</name>
<protein>
    <submittedName>
        <fullName evidence="2">Uncharacterized protein</fullName>
    </submittedName>
</protein>
<keyword evidence="1" id="KW-0812">Transmembrane</keyword>
<accession>A0A2P2PQY3</accession>
<dbReference type="EMBL" id="GGEC01076619">
    <property type="protein sequence ID" value="MBX57103.1"/>
    <property type="molecule type" value="Transcribed_RNA"/>
</dbReference>
<keyword evidence="1" id="KW-1133">Transmembrane helix</keyword>
<dbReference type="AlphaFoldDB" id="A0A2P2PQY3"/>
<evidence type="ECO:0000256" key="1">
    <source>
        <dbReference type="SAM" id="Phobius"/>
    </source>
</evidence>
<evidence type="ECO:0000313" key="2">
    <source>
        <dbReference type="EMBL" id="MBX57103.1"/>
    </source>
</evidence>